<evidence type="ECO:0000256" key="2">
    <source>
        <dbReference type="ARBA" id="ARBA00022801"/>
    </source>
</evidence>
<dbReference type="GO" id="GO:0009254">
    <property type="term" value="P:peptidoglycan turnover"/>
    <property type="evidence" value="ECO:0007669"/>
    <property type="project" value="TreeGrafter"/>
</dbReference>
<comment type="similarity">
    <text evidence="1">Belongs to the glycosyl hydrolase 3 family.</text>
</comment>
<evidence type="ECO:0000256" key="1">
    <source>
        <dbReference type="ARBA" id="ARBA00005336"/>
    </source>
</evidence>
<dbReference type="InterPro" id="IPR019800">
    <property type="entry name" value="Glyco_hydro_3_AS"/>
</dbReference>
<evidence type="ECO:0000313" key="5">
    <source>
        <dbReference type="EMBL" id="TCS90608.1"/>
    </source>
</evidence>
<dbReference type="InterPro" id="IPR001764">
    <property type="entry name" value="Glyco_hydro_3_N"/>
</dbReference>
<dbReference type="Pfam" id="PF00933">
    <property type="entry name" value="Glyco_hydro_3"/>
    <property type="match status" value="1"/>
</dbReference>
<reference evidence="5 6" key="1">
    <citation type="submission" date="2019-03" db="EMBL/GenBank/DDBJ databases">
        <title>Genomic Encyclopedia of Type Strains, Phase IV (KMG-IV): sequencing the most valuable type-strain genomes for metagenomic binning, comparative biology and taxonomic classification.</title>
        <authorList>
            <person name="Goeker M."/>
        </authorList>
    </citation>
    <scope>NUCLEOTIDE SEQUENCE [LARGE SCALE GENOMIC DNA]</scope>
    <source>
        <strain evidence="5 6">DSM 26752</strain>
    </source>
</reference>
<evidence type="ECO:0000313" key="6">
    <source>
        <dbReference type="Proteomes" id="UP000294567"/>
    </source>
</evidence>
<sequence length="417" mass="47244">MRHNIYIVAILILMIFLSGCSNINNKTEEEILIENDKKTIDIIEEKTIDPIQESIENMDLDEKIGQLFIVGFNGTSMDNWLMSIIEDYHIGGFILFRHNMLNVDQTIKLLNDLKEENKINPVPLFLSIDEEGGRVKRLPSPFLNMPSAKQIGNIDDKDISYQYGKILAKRIKSLGFNMNFAPVFDINSNFKNLVIGDRSFGSNVDVVIHNGIQVMKGISSENIIPIIKHFPGHGDTSIDSHKDIPVVDKDLNELKDLELVPFLEGIKVGADGIMIGHIMFPKIDDIYPASLSKEIITNLLRKKLSFNGVIISDDMTMGAITRNYALEDAAVKYLKAGGDILLIGSGEENVINVIHRIKDEVKNGNITEEELNEKLYRILELKEKYNIIDKTIQWVDVESINQETKLFLDNIDKFNNK</sequence>
<dbReference type="PROSITE" id="PS51257">
    <property type="entry name" value="PROKAR_LIPOPROTEIN"/>
    <property type="match status" value="1"/>
</dbReference>
<dbReference type="InterPro" id="IPR017853">
    <property type="entry name" value="GH"/>
</dbReference>
<feature type="domain" description="Glycoside hydrolase family 3 N-terminal" evidence="4">
    <location>
        <begin position="60"/>
        <end position="381"/>
    </location>
</feature>
<dbReference type="AlphaFoldDB" id="A0A4R3KYK7"/>
<dbReference type="Gene3D" id="3.20.20.300">
    <property type="entry name" value="Glycoside hydrolase, family 3, N-terminal domain"/>
    <property type="match status" value="1"/>
</dbReference>
<accession>A0A4R3KYK7</accession>
<comment type="caution">
    <text evidence="5">The sequence shown here is derived from an EMBL/GenBank/DDBJ whole genome shotgun (WGS) entry which is preliminary data.</text>
</comment>
<dbReference type="GO" id="GO:0005975">
    <property type="term" value="P:carbohydrate metabolic process"/>
    <property type="evidence" value="ECO:0007669"/>
    <property type="project" value="InterPro"/>
</dbReference>
<dbReference type="RefSeq" id="WP_132026953.1">
    <property type="nucleotide sequence ID" value="NZ_CP068564.1"/>
</dbReference>
<keyword evidence="6" id="KW-1185">Reference proteome</keyword>
<dbReference type="SUPFAM" id="SSF51445">
    <property type="entry name" value="(Trans)glycosidases"/>
    <property type="match status" value="1"/>
</dbReference>
<dbReference type="OrthoDB" id="9805821at2"/>
<keyword evidence="3" id="KW-0326">Glycosidase</keyword>
<proteinExistence type="inferred from homology"/>
<dbReference type="NCBIfam" id="NF003740">
    <property type="entry name" value="PRK05337.1"/>
    <property type="match status" value="1"/>
</dbReference>
<dbReference type="Proteomes" id="UP000294567">
    <property type="component" value="Unassembled WGS sequence"/>
</dbReference>
<protein>
    <submittedName>
        <fullName evidence="5">Beta-N-acetylhexosaminidase</fullName>
    </submittedName>
</protein>
<evidence type="ECO:0000256" key="3">
    <source>
        <dbReference type="ARBA" id="ARBA00023295"/>
    </source>
</evidence>
<dbReference type="InterPro" id="IPR050226">
    <property type="entry name" value="NagZ_Beta-hexosaminidase"/>
</dbReference>
<gene>
    <name evidence="5" type="ORF">EDD65_104151</name>
</gene>
<evidence type="ECO:0000259" key="4">
    <source>
        <dbReference type="Pfam" id="PF00933"/>
    </source>
</evidence>
<keyword evidence="2" id="KW-0378">Hydrolase</keyword>
<dbReference type="InterPro" id="IPR036962">
    <property type="entry name" value="Glyco_hydro_3_N_sf"/>
</dbReference>
<dbReference type="EMBL" id="SMAE01000004">
    <property type="protein sequence ID" value="TCS90608.1"/>
    <property type="molecule type" value="Genomic_DNA"/>
</dbReference>
<dbReference type="PANTHER" id="PTHR30480">
    <property type="entry name" value="BETA-HEXOSAMINIDASE-RELATED"/>
    <property type="match status" value="1"/>
</dbReference>
<dbReference type="PROSITE" id="PS00775">
    <property type="entry name" value="GLYCOSYL_HYDROL_F3"/>
    <property type="match status" value="1"/>
</dbReference>
<organism evidence="5 6">
    <name type="scientific">Keratinibaculum paraultunense</name>
    <dbReference type="NCBI Taxonomy" id="1278232"/>
    <lineage>
        <taxon>Bacteria</taxon>
        <taxon>Bacillati</taxon>
        <taxon>Bacillota</taxon>
        <taxon>Tissierellia</taxon>
        <taxon>Tissierellales</taxon>
        <taxon>Tepidimicrobiaceae</taxon>
        <taxon>Keratinibaculum</taxon>
    </lineage>
</organism>
<dbReference type="GO" id="GO:0004553">
    <property type="term" value="F:hydrolase activity, hydrolyzing O-glycosyl compounds"/>
    <property type="evidence" value="ECO:0007669"/>
    <property type="project" value="InterPro"/>
</dbReference>
<name>A0A4R3KYK7_9FIRM</name>
<dbReference type="PANTHER" id="PTHR30480:SF16">
    <property type="entry name" value="GLYCOSIDE HYDROLASE FAMILY 3 DOMAIN PROTEIN"/>
    <property type="match status" value="1"/>
</dbReference>